<sequence>MSMGRCAHWSGTAGAYGDLDINELVWFLKGIVHRKMKMYSLSTHHYADGGVGEWGWVRFGSMQGPQVPYAWGHQSPLKPSCLQVHIGIDRPPSLDTVCSMIPPATSQ</sequence>
<accession>A0A9N7ULK8</accession>
<keyword evidence="2" id="KW-1185">Reference proteome</keyword>
<name>A0A9N7ULK8_PLEPL</name>
<dbReference type="Proteomes" id="UP001153269">
    <property type="component" value="Unassembled WGS sequence"/>
</dbReference>
<dbReference type="AlphaFoldDB" id="A0A9N7ULK8"/>
<evidence type="ECO:0000313" key="1">
    <source>
        <dbReference type="EMBL" id="CAB1432537.1"/>
    </source>
</evidence>
<comment type="caution">
    <text evidence="1">The sequence shown here is derived from an EMBL/GenBank/DDBJ whole genome shotgun (WGS) entry which is preliminary data.</text>
</comment>
<organism evidence="1 2">
    <name type="scientific">Pleuronectes platessa</name>
    <name type="common">European plaice</name>
    <dbReference type="NCBI Taxonomy" id="8262"/>
    <lineage>
        <taxon>Eukaryota</taxon>
        <taxon>Metazoa</taxon>
        <taxon>Chordata</taxon>
        <taxon>Craniata</taxon>
        <taxon>Vertebrata</taxon>
        <taxon>Euteleostomi</taxon>
        <taxon>Actinopterygii</taxon>
        <taxon>Neopterygii</taxon>
        <taxon>Teleostei</taxon>
        <taxon>Neoteleostei</taxon>
        <taxon>Acanthomorphata</taxon>
        <taxon>Carangaria</taxon>
        <taxon>Pleuronectiformes</taxon>
        <taxon>Pleuronectoidei</taxon>
        <taxon>Pleuronectidae</taxon>
        <taxon>Pleuronectes</taxon>
    </lineage>
</organism>
<dbReference type="EMBL" id="CADEAL010001446">
    <property type="protein sequence ID" value="CAB1432537.1"/>
    <property type="molecule type" value="Genomic_DNA"/>
</dbReference>
<gene>
    <name evidence="1" type="ORF">PLEPLA_LOCUS20619</name>
</gene>
<evidence type="ECO:0000313" key="2">
    <source>
        <dbReference type="Proteomes" id="UP001153269"/>
    </source>
</evidence>
<reference evidence="1" key="1">
    <citation type="submission" date="2020-03" db="EMBL/GenBank/DDBJ databases">
        <authorList>
            <person name="Weist P."/>
        </authorList>
    </citation>
    <scope>NUCLEOTIDE SEQUENCE</scope>
</reference>
<proteinExistence type="predicted"/>
<protein>
    <submittedName>
        <fullName evidence="1">Uncharacterized protein</fullName>
    </submittedName>
</protein>